<keyword evidence="1" id="KW-0472">Membrane</keyword>
<protein>
    <submittedName>
        <fullName evidence="2">Uncharacterized protein</fullName>
    </submittedName>
</protein>
<keyword evidence="3" id="KW-1185">Reference proteome</keyword>
<dbReference type="HOGENOM" id="CLU_2464083_0_0_9"/>
<keyword evidence="1" id="KW-0812">Transmembrane</keyword>
<sequence length="88" mass="9816">MCTLIGVIVFILITQYLLAMSVLKLCDDPNNTIRNVATFSAIASIAVLIIFLAKLLKFFTGKDLGQINYNFYSFEEFNSSDRNGNSPN</sequence>
<dbReference type="EMBL" id="CP002780">
    <property type="protein sequence ID" value="AEG58354.1"/>
    <property type="molecule type" value="Genomic_DNA"/>
</dbReference>
<evidence type="ECO:0000256" key="1">
    <source>
        <dbReference type="SAM" id="Phobius"/>
    </source>
</evidence>
<dbReference type="KEGG" id="dru:Desru_0052"/>
<gene>
    <name evidence="2" type="ordered locus">Desru_0052</name>
</gene>
<evidence type="ECO:0000313" key="3">
    <source>
        <dbReference type="Proteomes" id="UP000009234"/>
    </source>
</evidence>
<dbReference type="AlphaFoldDB" id="F6DL45"/>
<evidence type="ECO:0000313" key="2">
    <source>
        <dbReference type="EMBL" id="AEG58354.1"/>
    </source>
</evidence>
<keyword evidence="1" id="KW-1133">Transmembrane helix</keyword>
<dbReference type="Proteomes" id="UP000009234">
    <property type="component" value="Chromosome"/>
</dbReference>
<name>F6DL45_DESRL</name>
<feature type="transmembrane region" description="Helical" evidence="1">
    <location>
        <begin position="35"/>
        <end position="56"/>
    </location>
</feature>
<reference evidence="3" key="1">
    <citation type="submission" date="2011-05" db="EMBL/GenBank/DDBJ databases">
        <title>Complete sequence of Desulfotomaculum ruminis DSM 2154.</title>
        <authorList>
            <person name="Lucas S."/>
            <person name="Copeland A."/>
            <person name="Lapidus A."/>
            <person name="Cheng J.-F."/>
            <person name="Goodwin L."/>
            <person name="Pitluck S."/>
            <person name="Lu M."/>
            <person name="Detter J.C."/>
            <person name="Han C."/>
            <person name="Tapia R."/>
            <person name="Land M."/>
            <person name="Hauser L."/>
            <person name="Kyrpides N."/>
            <person name="Ivanova N."/>
            <person name="Mikhailova N."/>
            <person name="Pagani I."/>
            <person name="Stams A.J.M."/>
            <person name="Plugge C.M."/>
            <person name="Muyzer G."/>
            <person name="Kuever J."/>
            <person name="Parshina S.N."/>
            <person name="Ivanova A.E."/>
            <person name="Nazina T.N."/>
            <person name="Brambilla E."/>
            <person name="Spring S."/>
            <person name="Klenk H.-P."/>
            <person name="Woyke T."/>
        </authorList>
    </citation>
    <scope>NUCLEOTIDE SEQUENCE [LARGE SCALE GENOMIC DNA]</scope>
    <source>
        <strain evidence="3">ATCC 23193 / DSM 2154 / NCIB 8452 / DL</strain>
    </source>
</reference>
<reference evidence="2 3" key="2">
    <citation type="journal article" date="2012" name="Stand. Genomic Sci.">
        <title>Complete genome sequence of the sulfate-reducing firmicute Desulfotomaculum ruminis type strain (DL(T)).</title>
        <authorList>
            <person name="Spring S."/>
            <person name="Visser M."/>
            <person name="Lu M."/>
            <person name="Copeland A."/>
            <person name="Lapidus A."/>
            <person name="Lucas S."/>
            <person name="Cheng J.F."/>
            <person name="Han C."/>
            <person name="Tapia R."/>
            <person name="Goodwin L.A."/>
            <person name="Pitluck S."/>
            <person name="Ivanova N."/>
            <person name="Land M."/>
            <person name="Hauser L."/>
            <person name="Larimer F."/>
            <person name="Rohde M."/>
            <person name="Goker M."/>
            <person name="Detter J.C."/>
            <person name="Kyrpides N.C."/>
            <person name="Woyke T."/>
            <person name="Schaap P.J."/>
            <person name="Plugge C.M."/>
            <person name="Muyzer G."/>
            <person name="Kuever J."/>
            <person name="Pereira I.A."/>
            <person name="Parshina S.N."/>
            <person name="Bernier-Latmani R."/>
            <person name="Stams A.J."/>
            <person name="Klenk H.P."/>
        </authorList>
    </citation>
    <scope>NUCLEOTIDE SEQUENCE [LARGE SCALE GENOMIC DNA]</scope>
    <source>
        <strain evidence="3">ATCC 23193 / DSM 2154 / NCIB 8452 / DL</strain>
    </source>
</reference>
<accession>F6DL45</accession>
<organism evidence="2 3">
    <name type="scientific">Desulforamulus ruminis (strain ATCC 23193 / DSM 2154 / NCIMB 8452 / DL)</name>
    <name type="common">Desulfotomaculum ruminis</name>
    <dbReference type="NCBI Taxonomy" id="696281"/>
    <lineage>
        <taxon>Bacteria</taxon>
        <taxon>Bacillati</taxon>
        <taxon>Bacillota</taxon>
        <taxon>Clostridia</taxon>
        <taxon>Eubacteriales</taxon>
        <taxon>Peptococcaceae</taxon>
        <taxon>Desulforamulus</taxon>
    </lineage>
</organism>
<proteinExistence type="predicted"/>